<sequence length="121" mass="13940">MDTAMRSALDVDELIDITTIGRSSGKSRRIEIWFHYLNETIYLTSRPAKRSWNANLLANPDFTFHFKQSLQKDVAARATPIINPAEKRSVFAKMQEDEPRMSHIDLEAWTAESPLIQVEFT</sequence>
<organism evidence="1">
    <name type="scientific">marine metagenome</name>
    <dbReference type="NCBI Taxonomy" id="408172"/>
    <lineage>
        <taxon>unclassified sequences</taxon>
        <taxon>metagenomes</taxon>
        <taxon>ecological metagenomes</taxon>
    </lineage>
</organism>
<dbReference type="GO" id="GO:0016491">
    <property type="term" value="F:oxidoreductase activity"/>
    <property type="evidence" value="ECO:0007669"/>
    <property type="project" value="InterPro"/>
</dbReference>
<name>A0A382YD56_9ZZZZ</name>
<dbReference type="EMBL" id="UINC01174365">
    <property type="protein sequence ID" value="SVD80448.1"/>
    <property type="molecule type" value="Genomic_DNA"/>
</dbReference>
<reference evidence="1" key="1">
    <citation type="submission" date="2018-05" db="EMBL/GenBank/DDBJ databases">
        <authorList>
            <person name="Lanie J.A."/>
            <person name="Ng W.-L."/>
            <person name="Kazmierczak K.M."/>
            <person name="Andrzejewski T.M."/>
            <person name="Davidsen T.M."/>
            <person name="Wayne K.J."/>
            <person name="Tettelin H."/>
            <person name="Glass J.I."/>
            <person name="Rusch D."/>
            <person name="Podicherti R."/>
            <person name="Tsui H.-C.T."/>
            <person name="Winkler M.E."/>
        </authorList>
    </citation>
    <scope>NUCLEOTIDE SEQUENCE</scope>
</reference>
<proteinExistence type="predicted"/>
<dbReference type="AlphaFoldDB" id="A0A382YD56"/>
<protein>
    <recommendedName>
        <fullName evidence="2">DUF385 domain-containing protein</fullName>
    </recommendedName>
</protein>
<dbReference type="Pfam" id="PF04075">
    <property type="entry name" value="F420H2_quin_red"/>
    <property type="match status" value="1"/>
</dbReference>
<evidence type="ECO:0008006" key="2">
    <source>
        <dbReference type="Google" id="ProtNLM"/>
    </source>
</evidence>
<evidence type="ECO:0000313" key="1">
    <source>
        <dbReference type="EMBL" id="SVD80448.1"/>
    </source>
</evidence>
<accession>A0A382YD56</accession>
<dbReference type="Gene3D" id="2.30.110.10">
    <property type="entry name" value="Electron Transport, Fmn-binding Protein, Chain A"/>
    <property type="match status" value="1"/>
</dbReference>
<gene>
    <name evidence="1" type="ORF">METZ01_LOCUS433302</name>
</gene>
<dbReference type="InterPro" id="IPR012349">
    <property type="entry name" value="Split_barrel_FMN-bd"/>
</dbReference>
<dbReference type="InterPro" id="IPR004378">
    <property type="entry name" value="F420H2_quin_Rdtase"/>
</dbReference>